<evidence type="ECO:0000256" key="4">
    <source>
        <dbReference type="ARBA" id="ARBA00022737"/>
    </source>
</evidence>
<protein>
    <submittedName>
        <fullName evidence="9">DDB1-and CUL4-associated factor 13</fullName>
    </submittedName>
</protein>
<evidence type="ECO:0000313" key="9">
    <source>
        <dbReference type="EMBL" id="TNN15964.1"/>
    </source>
</evidence>
<keyword evidence="4" id="KW-0677">Repeat</keyword>
<proteinExistence type="inferred from homology"/>
<comment type="caution">
    <text evidence="9">The sequence shown here is derived from an EMBL/GenBank/DDBJ whole genome shotgun (WGS) entry which is preliminary data.</text>
</comment>
<dbReference type="InterPro" id="IPR015943">
    <property type="entry name" value="WD40/YVTN_repeat-like_dom_sf"/>
</dbReference>
<dbReference type="PANTHER" id="PTHR22851:SF0">
    <property type="entry name" value="DDB1- AND CUL4-ASSOCIATED FACTOR 13"/>
    <property type="match status" value="1"/>
</dbReference>
<accession>A0A4Z2DHJ2</accession>
<dbReference type="SMART" id="SM00320">
    <property type="entry name" value="WD40"/>
    <property type="match status" value="6"/>
</dbReference>
<evidence type="ECO:0000256" key="7">
    <source>
        <dbReference type="PROSITE-ProRule" id="PRU00221"/>
    </source>
</evidence>
<keyword evidence="10" id="KW-1185">Reference proteome</keyword>
<evidence type="ECO:0000259" key="8">
    <source>
        <dbReference type="Pfam" id="PF04158"/>
    </source>
</evidence>
<dbReference type="PROSITE" id="PS50082">
    <property type="entry name" value="WD_REPEATS_2"/>
    <property type="match status" value="2"/>
</dbReference>
<name>A0A4Z2DHJ2_SCHJA</name>
<keyword evidence="5" id="KW-0539">Nucleus</keyword>
<evidence type="ECO:0000256" key="1">
    <source>
        <dbReference type="ARBA" id="ARBA00004604"/>
    </source>
</evidence>
<sequence length="446" mass="51592">MRIRMLCRNPSDFRRETADDIFKIPRNQNATEHPFSSEREYVRAMNAAKLGRMMAKPFLGALEGTLERVTAISLNTETLGVVAVGTADGKIQSWDIAKKNKLVEVLAHENEVRGICHFSKSRLMYTCSLDGQLKQWRMNYDIVSSWRKPLDTVLIKCTPHCIDHHPSSNEFLIGGPESCLLYSSTKLDVPLHEWSWGQEPIHVAKFNPVEHNIACALTKDNSVVLIDCRQDLPIRKVKMNLKLNAFSWNPMEPFIFTAASEDYNAYTFDNRFFKFPRRVHRGHVNAVLGVDYSPTGREFVTGGYDSTIRLWQCDSTESFDVYHTRRMKRVLDVKITLDAKFVLSSSSDQSIRLWKAHANEIMGPVQPRQRASLQTFDSLREKFKDHPEIRKILKHRHLPKSIFAANKEHAIIRAKERRKERNTRVFNKNDLPFIPDKEKHVIAQYK</sequence>
<dbReference type="AlphaFoldDB" id="A0A4Z2DHJ2"/>
<dbReference type="OrthoDB" id="10249065at2759"/>
<dbReference type="InterPro" id="IPR007287">
    <property type="entry name" value="Sof1"/>
</dbReference>
<dbReference type="Proteomes" id="UP000311919">
    <property type="component" value="Unassembled WGS sequence"/>
</dbReference>
<dbReference type="Pfam" id="PF04158">
    <property type="entry name" value="Sof1"/>
    <property type="match status" value="1"/>
</dbReference>
<dbReference type="GO" id="GO:0032040">
    <property type="term" value="C:small-subunit processome"/>
    <property type="evidence" value="ECO:0007669"/>
    <property type="project" value="TreeGrafter"/>
</dbReference>
<dbReference type="Gene3D" id="2.130.10.10">
    <property type="entry name" value="YVTN repeat-like/Quinoprotein amine dehydrogenase"/>
    <property type="match status" value="2"/>
</dbReference>
<reference evidence="9 10" key="1">
    <citation type="submission" date="2019-03" db="EMBL/GenBank/DDBJ databases">
        <title>An improved genome assembly of the fluke Schistosoma japonicum.</title>
        <authorList>
            <person name="Hu W."/>
            <person name="Luo F."/>
            <person name="Yin M."/>
            <person name="Mo X."/>
            <person name="Sun C."/>
            <person name="Wu Q."/>
            <person name="Zhu B."/>
            <person name="Xiang M."/>
            <person name="Wang J."/>
            <person name="Wang Y."/>
            <person name="Zhang T."/>
            <person name="Xu B."/>
            <person name="Zheng H."/>
            <person name="Feng Z."/>
        </authorList>
    </citation>
    <scope>NUCLEOTIDE SEQUENCE [LARGE SCALE GENOMIC DNA]</scope>
    <source>
        <strain evidence="9">HuSjv2</strain>
        <tissue evidence="9">Worms</tissue>
    </source>
</reference>
<keyword evidence="3 7" id="KW-0853">WD repeat</keyword>
<dbReference type="InterPro" id="IPR051733">
    <property type="entry name" value="WD_repeat_DCAF13/WDSOF1"/>
</dbReference>
<evidence type="ECO:0000313" key="10">
    <source>
        <dbReference type="Proteomes" id="UP000311919"/>
    </source>
</evidence>
<dbReference type="InterPro" id="IPR036322">
    <property type="entry name" value="WD40_repeat_dom_sf"/>
</dbReference>
<organism evidence="9 10">
    <name type="scientific">Schistosoma japonicum</name>
    <name type="common">Blood fluke</name>
    <dbReference type="NCBI Taxonomy" id="6182"/>
    <lineage>
        <taxon>Eukaryota</taxon>
        <taxon>Metazoa</taxon>
        <taxon>Spiralia</taxon>
        <taxon>Lophotrochozoa</taxon>
        <taxon>Platyhelminthes</taxon>
        <taxon>Trematoda</taxon>
        <taxon>Digenea</taxon>
        <taxon>Strigeidida</taxon>
        <taxon>Schistosomatoidea</taxon>
        <taxon>Schistosomatidae</taxon>
        <taxon>Schistosoma</taxon>
    </lineage>
</organism>
<evidence type="ECO:0000256" key="6">
    <source>
        <dbReference type="ARBA" id="ARBA00023274"/>
    </source>
</evidence>
<gene>
    <name evidence="9" type="ORF">EWB00_000884</name>
</gene>
<dbReference type="STRING" id="6182.A0A4Z2DHJ2"/>
<keyword evidence="6" id="KW-0687">Ribonucleoprotein</keyword>
<dbReference type="GO" id="GO:0000462">
    <property type="term" value="P:maturation of SSU-rRNA from tricistronic rRNA transcript (SSU-rRNA, 5.8S rRNA, LSU-rRNA)"/>
    <property type="evidence" value="ECO:0007669"/>
    <property type="project" value="TreeGrafter"/>
</dbReference>
<evidence type="ECO:0000256" key="5">
    <source>
        <dbReference type="ARBA" id="ARBA00023242"/>
    </source>
</evidence>
<evidence type="ECO:0000256" key="2">
    <source>
        <dbReference type="ARBA" id="ARBA00005649"/>
    </source>
</evidence>
<dbReference type="PROSITE" id="PS50294">
    <property type="entry name" value="WD_REPEATS_REGION"/>
    <property type="match status" value="1"/>
</dbReference>
<dbReference type="InterPro" id="IPR001680">
    <property type="entry name" value="WD40_rpt"/>
</dbReference>
<evidence type="ECO:0000256" key="3">
    <source>
        <dbReference type="ARBA" id="ARBA00022574"/>
    </source>
</evidence>
<feature type="repeat" description="WD" evidence="7">
    <location>
        <begin position="323"/>
        <end position="364"/>
    </location>
</feature>
<comment type="subcellular location">
    <subcellularLocation>
        <location evidence="1">Nucleus</location>
        <location evidence="1">Nucleolus</location>
    </subcellularLocation>
</comment>
<feature type="repeat" description="WD" evidence="7">
    <location>
        <begin position="280"/>
        <end position="321"/>
    </location>
</feature>
<dbReference type="PANTHER" id="PTHR22851">
    <property type="entry name" value="U3 SMALL NUCLEOLAR RNA U3 SNORNA ASSOCIATED PROTEIN"/>
    <property type="match status" value="1"/>
</dbReference>
<dbReference type="Pfam" id="PF00400">
    <property type="entry name" value="WD40"/>
    <property type="match status" value="3"/>
</dbReference>
<dbReference type="EMBL" id="SKCS01000138">
    <property type="protein sequence ID" value="TNN15964.1"/>
    <property type="molecule type" value="Genomic_DNA"/>
</dbReference>
<feature type="domain" description="Sof1-like protein" evidence="8">
    <location>
        <begin position="356"/>
        <end position="441"/>
    </location>
</feature>
<comment type="similarity">
    <text evidence="2">Belongs to the WD repeat DCAF13/WDSOF1 family.</text>
</comment>
<dbReference type="SUPFAM" id="SSF50978">
    <property type="entry name" value="WD40 repeat-like"/>
    <property type="match status" value="1"/>
</dbReference>